<protein>
    <submittedName>
        <fullName evidence="2">Uncharacterized protein</fullName>
    </submittedName>
</protein>
<sequence length="160" mass="19116">MSELKPSDLDMEQQAKFDKELAWCIRKLYSKLEHEKKDNDKKINEIIKSINTLKNPSELLIKKRQVMFKMLGDYRAKMKAEESKKPLAKDEMKVKFLNDEGQELKNSKYIKKSHHKTDEPHKNVETNLKNLNLNDKKPEENYFKMESDKTTDFKFNFEVE</sequence>
<dbReference type="EMBL" id="CAJNOC010000128">
    <property type="protein sequence ID" value="CAF0717617.1"/>
    <property type="molecule type" value="Genomic_DNA"/>
</dbReference>
<dbReference type="PANTHER" id="PTHR13602">
    <property type="entry name" value="UPF0488 PROTEIN C8ORF33"/>
    <property type="match status" value="1"/>
</dbReference>
<comment type="similarity">
    <text evidence="1">Belongs to the UPF0488 family.</text>
</comment>
<dbReference type="InterPro" id="IPR029274">
    <property type="entry name" value="DUF4615"/>
</dbReference>
<name>A0A813M6N3_9BILA</name>
<comment type="caution">
    <text evidence="2">The sequence shown here is derived from an EMBL/GenBank/DDBJ whole genome shotgun (WGS) entry which is preliminary data.</text>
</comment>
<organism evidence="2 3">
    <name type="scientific">Brachionus calyciflorus</name>
    <dbReference type="NCBI Taxonomy" id="104777"/>
    <lineage>
        <taxon>Eukaryota</taxon>
        <taxon>Metazoa</taxon>
        <taxon>Spiralia</taxon>
        <taxon>Gnathifera</taxon>
        <taxon>Rotifera</taxon>
        <taxon>Eurotatoria</taxon>
        <taxon>Monogononta</taxon>
        <taxon>Pseudotrocha</taxon>
        <taxon>Ploima</taxon>
        <taxon>Brachionidae</taxon>
        <taxon>Brachionus</taxon>
    </lineage>
</organism>
<accession>A0A813M6N3</accession>
<keyword evidence="3" id="KW-1185">Reference proteome</keyword>
<evidence type="ECO:0000256" key="1">
    <source>
        <dbReference type="ARBA" id="ARBA00005707"/>
    </source>
</evidence>
<dbReference type="Pfam" id="PF15393">
    <property type="entry name" value="DUF4615"/>
    <property type="match status" value="1"/>
</dbReference>
<dbReference type="Proteomes" id="UP000663879">
    <property type="component" value="Unassembled WGS sequence"/>
</dbReference>
<gene>
    <name evidence="2" type="ORF">OXX778_LOCUS1836</name>
</gene>
<evidence type="ECO:0000313" key="2">
    <source>
        <dbReference type="EMBL" id="CAF0717617.1"/>
    </source>
</evidence>
<dbReference type="PANTHER" id="PTHR13602:SF2">
    <property type="entry name" value="UPF0488 PROTEIN C8ORF33"/>
    <property type="match status" value="1"/>
</dbReference>
<dbReference type="OrthoDB" id="20277at2759"/>
<evidence type="ECO:0000313" key="3">
    <source>
        <dbReference type="Proteomes" id="UP000663879"/>
    </source>
</evidence>
<reference evidence="2" key="1">
    <citation type="submission" date="2021-02" db="EMBL/GenBank/DDBJ databases">
        <authorList>
            <person name="Nowell W R."/>
        </authorList>
    </citation>
    <scope>NUCLEOTIDE SEQUENCE</scope>
    <source>
        <strain evidence="2">Ploen Becks lab</strain>
    </source>
</reference>
<proteinExistence type="inferred from homology"/>
<dbReference type="AlphaFoldDB" id="A0A813M6N3"/>